<feature type="non-terminal residue" evidence="2">
    <location>
        <position position="105"/>
    </location>
</feature>
<evidence type="ECO:0000313" key="2">
    <source>
        <dbReference type="EMBL" id="CAA9548079.1"/>
    </source>
</evidence>
<gene>
    <name evidence="2" type="ORF">AVDCRST_MAG88-560</name>
</gene>
<sequence>GDEPRRIGPFLRAGAADPGQPRVRSEARLCDAGRHRGAARDQAGAGHALRRADPAGAAGMDRAAAGRRSAPSLSADRARHRRLAGAARRPGGLHERRARQAGAVV</sequence>
<feature type="non-terminal residue" evidence="2">
    <location>
        <position position="1"/>
    </location>
</feature>
<evidence type="ECO:0000256" key="1">
    <source>
        <dbReference type="SAM" id="MobiDB-lite"/>
    </source>
</evidence>
<feature type="compositionally biased region" description="Basic and acidic residues" evidence="1">
    <location>
        <begin position="23"/>
        <end position="34"/>
    </location>
</feature>
<feature type="region of interest" description="Disordered" evidence="1">
    <location>
        <begin position="1"/>
        <end position="105"/>
    </location>
</feature>
<proteinExistence type="predicted"/>
<dbReference type="AlphaFoldDB" id="A0A6J4UF55"/>
<dbReference type="EMBL" id="CADCWM010000190">
    <property type="protein sequence ID" value="CAA9548079.1"/>
    <property type="molecule type" value="Genomic_DNA"/>
</dbReference>
<reference evidence="2" key="1">
    <citation type="submission" date="2020-02" db="EMBL/GenBank/DDBJ databases">
        <authorList>
            <person name="Meier V. D."/>
        </authorList>
    </citation>
    <scope>NUCLEOTIDE SEQUENCE</scope>
    <source>
        <strain evidence="2">AVDCRST_MAG88</strain>
    </source>
</reference>
<organism evidence="2">
    <name type="scientific">uncultured Thermomicrobiales bacterium</name>
    <dbReference type="NCBI Taxonomy" id="1645740"/>
    <lineage>
        <taxon>Bacteria</taxon>
        <taxon>Pseudomonadati</taxon>
        <taxon>Thermomicrobiota</taxon>
        <taxon>Thermomicrobia</taxon>
        <taxon>Thermomicrobiales</taxon>
        <taxon>environmental samples</taxon>
    </lineage>
</organism>
<accession>A0A6J4UF55</accession>
<feature type="compositionally biased region" description="Low complexity" evidence="1">
    <location>
        <begin position="54"/>
        <end position="70"/>
    </location>
</feature>
<name>A0A6J4UF55_9BACT</name>
<protein>
    <submittedName>
        <fullName evidence="2">Transcriptional regulator, PadR family</fullName>
    </submittedName>
</protein>